<evidence type="ECO:0000259" key="3">
    <source>
        <dbReference type="Pfam" id="PF13843"/>
    </source>
</evidence>
<evidence type="ECO:0000256" key="1">
    <source>
        <dbReference type="ARBA" id="ARBA00004123"/>
    </source>
</evidence>
<gene>
    <name evidence="4" type="ORF">KGM_205138</name>
</gene>
<feature type="domain" description="PiggyBac transposable element-derived protein" evidence="3">
    <location>
        <begin position="1"/>
        <end position="154"/>
    </location>
</feature>
<dbReference type="InterPro" id="IPR029526">
    <property type="entry name" value="PGBD"/>
</dbReference>
<comment type="subcellular location">
    <subcellularLocation>
        <location evidence="1">Nucleus</location>
    </subcellularLocation>
</comment>
<dbReference type="PANTHER" id="PTHR47272">
    <property type="entry name" value="DDE_TNP_1_7 DOMAIN-CONTAINING PROTEIN"/>
    <property type="match status" value="1"/>
</dbReference>
<evidence type="ECO:0000313" key="4">
    <source>
        <dbReference type="EMBL" id="OWR52008.1"/>
    </source>
</evidence>
<dbReference type="STRING" id="278856.A0A212FE76"/>
<evidence type="ECO:0008006" key="6">
    <source>
        <dbReference type="Google" id="ProtNLM"/>
    </source>
</evidence>
<name>A0A212FE76_DANPL</name>
<dbReference type="SUPFAM" id="SSF46689">
    <property type="entry name" value="Homeodomain-like"/>
    <property type="match status" value="1"/>
</dbReference>
<dbReference type="Proteomes" id="UP000007151">
    <property type="component" value="Unassembled WGS sequence"/>
</dbReference>
<dbReference type="Gene3D" id="1.10.10.60">
    <property type="entry name" value="Homeodomain-like"/>
    <property type="match status" value="1"/>
</dbReference>
<sequence length="222" mass="25936">MPLKRFQKIRRYLHFADNLQDDGYRYFKVRHLLESIRRNCLNVEEETRFSIDEIMVPYKGARAGSRKQYIKNKPRKWGFKVFVRAGVPGIVYNFLVYGGQDTFHYSEFTDEEICMGLGAKVVLAISKTIKQQACSVLYFDNFFTSLELLNHLRNMPKRKLWDPEAKKKAVEAVRAKEMGYKKTVKLFNVPRATLKDYVKKPDKSIEEIVSGKMGKKPVLPLN</sequence>
<organism evidence="4 5">
    <name type="scientific">Danaus plexippus plexippus</name>
    <dbReference type="NCBI Taxonomy" id="278856"/>
    <lineage>
        <taxon>Eukaryota</taxon>
        <taxon>Metazoa</taxon>
        <taxon>Ecdysozoa</taxon>
        <taxon>Arthropoda</taxon>
        <taxon>Hexapoda</taxon>
        <taxon>Insecta</taxon>
        <taxon>Pterygota</taxon>
        <taxon>Neoptera</taxon>
        <taxon>Endopterygota</taxon>
        <taxon>Lepidoptera</taxon>
        <taxon>Glossata</taxon>
        <taxon>Ditrysia</taxon>
        <taxon>Papilionoidea</taxon>
        <taxon>Nymphalidae</taxon>
        <taxon>Danainae</taxon>
        <taxon>Danaini</taxon>
        <taxon>Danaina</taxon>
        <taxon>Danaus</taxon>
        <taxon>Danaus</taxon>
    </lineage>
</organism>
<feature type="domain" description="HTH psq-type" evidence="2">
    <location>
        <begin position="167"/>
        <end position="200"/>
    </location>
</feature>
<keyword evidence="5" id="KW-1185">Reference proteome</keyword>
<dbReference type="InterPro" id="IPR009057">
    <property type="entry name" value="Homeodomain-like_sf"/>
</dbReference>
<dbReference type="KEGG" id="dpl:KGM_205138"/>
<dbReference type="AlphaFoldDB" id="A0A212FE76"/>
<comment type="caution">
    <text evidence="4">The sequence shown here is derived from an EMBL/GenBank/DDBJ whole genome shotgun (WGS) entry which is preliminary data.</text>
</comment>
<evidence type="ECO:0000313" key="5">
    <source>
        <dbReference type="Proteomes" id="UP000007151"/>
    </source>
</evidence>
<dbReference type="PANTHER" id="PTHR47272:SF1">
    <property type="entry name" value="PIGGYBAC TRANSPOSABLE ELEMENT-DERIVED PROTEIN 3-LIKE"/>
    <property type="match status" value="1"/>
</dbReference>
<proteinExistence type="predicted"/>
<dbReference type="Pfam" id="PF13843">
    <property type="entry name" value="DDE_Tnp_1_7"/>
    <property type="match status" value="1"/>
</dbReference>
<dbReference type="EMBL" id="AGBW02008978">
    <property type="protein sequence ID" value="OWR52008.1"/>
    <property type="molecule type" value="Genomic_DNA"/>
</dbReference>
<dbReference type="GO" id="GO:0005634">
    <property type="term" value="C:nucleus"/>
    <property type="evidence" value="ECO:0007669"/>
    <property type="project" value="UniProtKB-SubCell"/>
</dbReference>
<dbReference type="InterPro" id="IPR007889">
    <property type="entry name" value="HTH_Psq"/>
</dbReference>
<protein>
    <recommendedName>
        <fullName evidence="6">PiggyBac transposable element-derived protein 3-like</fullName>
    </recommendedName>
</protein>
<reference evidence="4 5" key="1">
    <citation type="journal article" date="2011" name="Cell">
        <title>The monarch butterfly genome yields insights into long-distance migration.</title>
        <authorList>
            <person name="Zhan S."/>
            <person name="Merlin C."/>
            <person name="Boore J.L."/>
            <person name="Reppert S.M."/>
        </authorList>
    </citation>
    <scope>NUCLEOTIDE SEQUENCE [LARGE SCALE GENOMIC DNA]</scope>
    <source>
        <strain evidence="4">F-2</strain>
    </source>
</reference>
<evidence type="ECO:0000259" key="2">
    <source>
        <dbReference type="Pfam" id="PF05225"/>
    </source>
</evidence>
<accession>A0A212FE76</accession>
<dbReference type="Pfam" id="PF05225">
    <property type="entry name" value="HTH_psq"/>
    <property type="match status" value="1"/>
</dbReference>
<dbReference type="GO" id="GO:0003677">
    <property type="term" value="F:DNA binding"/>
    <property type="evidence" value="ECO:0007669"/>
    <property type="project" value="InterPro"/>
</dbReference>
<dbReference type="InParanoid" id="A0A212FE76"/>